<evidence type="ECO:0000256" key="1">
    <source>
        <dbReference type="ARBA" id="ARBA00007705"/>
    </source>
</evidence>
<dbReference type="CDD" id="cd09898">
    <property type="entry name" value="H3TH_53EXO"/>
    <property type="match status" value="1"/>
</dbReference>
<dbReference type="NCBIfam" id="NF004397">
    <property type="entry name" value="PRK05755.1"/>
    <property type="match status" value="1"/>
</dbReference>
<dbReference type="GO" id="GO:0008409">
    <property type="term" value="F:5'-3' exonuclease activity"/>
    <property type="evidence" value="ECO:0007669"/>
    <property type="project" value="UniProtKB-UniRule"/>
</dbReference>
<proteinExistence type="inferred from homology"/>
<dbReference type="PRINTS" id="PR00868">
    <property type="entry name" value="DNAPOLI"/>
</dbReference>
<dbReference type="GO" id="GO:0003677">
    <property type="term" value="F:DNA binding"/>
    <property type="evidence" value="ECO:0007669"/>
    <property type="project" value="UniProtKB-UniRule"/>
</dbReference>
<dbReference type="SMART" id="SM00475">
    <property type="entry name" value="53EXOc"/>
    <property type="match status" value="1"/>
</dbReference>
<evidence type="ECO:0000256" key="6">
    <source>
        <dbReference type="ARBA" id="ARBA00022705"/>
    </source>
</evidence>
<evidence type="ECO:0000256" key="10">
    <source>
        <dbReference type="ARBA" id="ARBA00022839"/>
    </source>
</evidence>
<dbReference type="Gene3D" id="1.10.150.20">
    <property type="entry name" value="5' to 3' exonuclease, C-terminal subdomain"/>
    <property type="match status" value="2"/>
</dbReference>
<evidence type="ECO:0000256" key="17">
    <source>
        <dbReference type="SAM" id="MobiDB-lite"/>
    </source>
</evidence>
<dbReference type="InterPro" id="IPR029060">
    <property type="entry name" value="PIN-like_dom_sf"/>
</dbReference>
<evidence type="ECO:0000256" key="13">
    <source>
        <dbReference type="ARBA" id="ARBA00023204"/>
    </source>
</evidence>
<dbReference type="AlphaFoldDB" id="A0A9D9HB10"/>
<dbReference type="EC" id="2.7.7.7" evidence="2 15"/>
<keyword evidence="13 16" id="KW-0234">DNA repair</keyword>
<gene>
    <name evidence="16 21" type="primary">polA</name>
    <name evidence="21" type="ORF">IAC42_04635</name>
</gene>
<evidence type="ECO:0000256" key="14">
    <source>
        <dbReference type="ARBA" id="ARBA00049244"/>
    </source>
</evidence>
<keyword evidence="12 16" id="KW-0238">DNA-binding</keyword>
<dbReference type="InterPro" id="IPR019760">
    <property type="entry name" value="DNA-dir_DNA_pol_A_CS"/>
</dbReference>
<comment type="catalytic activity">
    <reaction evidence="14 16">
        <text>DNA(n) + a 2'-deoxyribonucleoside 5'-triphosphate = DNA(n+1) + diphosphate</text>
        <dbReference type="Rhea" id="RHEA:22508"/>
        <dbReference type="Rhea" id="RHEA-COMP:17339"/>
        <dbReference type="Rhea" id="RHEA-COMP:17340"/>
        <dbReference type="ChEBI" id="CHEBI:33019"/>
        <dbReference type="ChEBI" id="CHEBI:61560"/>
        <dbReference type="ChEBI" id="CHEBI:173112"/>
        <dbReference type="EC" id="2.7.7.7"/>
    </reaction>
</comment>
<dbReference type="FunFam" id="1.20.1060.10:FF:000001">
    <property type="entry name" value="DNA polymerase I"/>
    <property type="match status" value="1"/>
</dbReference>
<evidence type="ECO:0000256" key="3">
    <source>
        <dbReference type="ARBA" id="ARBA00020311"/>
    </source>
</evidence>
<dbReference type="Gene3D" id="3.30.70.370">
    <property type="match status" value="1"/>
</dbReference>
<dbReference type="SMART" id="SM00482">
    <property type="entry name" value="POLAc"/>
    <property type="match status" value="1"/>
</dbReference>
<evidence type="ECO:0000256" key="7">
    <source>
        <dbReference type="ARBA" id="ARBA00022722"/>
    </source>
</evidence>
<comment type="similarity">
    <text evidence="1 16">Belongs to the DNA polymerase type-A family.</text>
</comment>
<keyword evidence="7" id="KW-0540">Nuclease</keyword>
<dbReference type="CDD" id="cd09859">
    <property type="entry name" value="PIN_53EXO"/>
    <property type="match status" value="1"/>
</dbReference>
<feature type="domain" description="3'-5' exonuclease" evidence="18">
    <location>
        <begin position="372"/>
        <end position="554"/>
    </location>
</feature>
<dbReference type="InterPro" id="IPR036397">
    <property type="entry name" value="RNaseH_sf"/>
</dbReference>
<dbReference type="EMBL" id="JADIMU010000029">
    <property type="protein sequence ID" value="MBO8443027.1"/>
    <property type="molecule type" value="Genomic_DNA"/>
</dbReference>
<keyword evidence="4 16" id="KW-0808">Transferase</keyword>
<dbReference type="FunFam" id="1.10.150.20:FF:000003">
    <property type="entry name" value="DNA polymerase I"/>
    <property type="match status" value="1"/>
</dbReference>
<dbReference type="Gene3D" id="3.30.420.10">
    <property type="entry name" value="Ribonuclease H-like superfamily/Ribonuclease H"/>
    <property type="match status" value="1"/>
</dbReference>
<dbReference type="Pfam" id="PF00476">
    <property type="entry name" value="DNA_pol_A"/>
    <property type="match status" value="1"/>
</dbReference>
<sequence>MDELFSAEDLDQEALAREAEERERMRESRKEEKKDERATLSGRKLYIVDGYSLIYRSYFAFLTHPLTDSEGNNVSAFFGFFNTVFMLIRDYKFDYFVIAMDSKGPTFRHRMYPEYKANREAAPQDLHSQVPLIMDALEKLNIPYIAQEGYEADDLIATLAANASRLGVETVMVTGDKDLLQLVDDRVGALRPPKKNQPKYTLFGPEEVKEEFGIAPTQIVDYLSLLGDSSDNVPGVKGIGEKGAVKLLEEYVSLDGIYRHLDSLSKGLRAKLEEGKESAYLSRDLVRLKSDVFTLDSFDDDRFLTSTIDYAHAVDIFKKHNCFSLAKSAAAMARKGEEPSSPARTAAVEEDMEETAQKDVTKDPSLIGLGEYQVLKDIKTVRAYFEEARRAAGHIAFDIETSDLDTAKAELVGFSFSYGKKKAFYCPLKAAEGTFLALDDVMTLFNEYFSTGKLKVIGQNIKFDLEVLSHLGLEGMEIEADTMIYAWLLDSASSSYSLESLALRYLSYEAIAYDDIVPKGADFSAVPLESAMRYGAEDSDLTYRLYLHLGKELEERDLMRVFRDYELPLIPVLARMEMAGVLLDKDFMRQLDGTMSARQEDLEKRIIQLAGHEFNINSTQQLAKVLFEELGLQAGRKTQRGYSTATETLEGLRGEHPIIEDILAYRQVSKLLGTYIDTLPQMTDGEGRIHSSFLQTGTATGRLSSKNPNLQNIPIRSEDGRLIRSAFIAGDGCRFLSADYSQIELVMLAHVSGDEELGRAFREGGDVHRYTASLIFDKKPEDVEPAERRIAKTINFGIMYGMSPFRLSGELGISRADAKTFIDRYFERYAQVRSYVDKVVRDAEEKGYVRTLGGHMRTVVGINSRNKNVKAAAERIALNTIIQGSAAELMKKAMAALDGEMRRRGLASRMLLQVHDELIFEVPVGELEEMRSLVRECMEGAAKLSVPLHVSIEDAERWGDMH</sequence>
<evidence type="ECO:0000313" key="21">
    <source>
        <dbReference type="EMBL" id="MBO8443027.1"/>
    </source>
</evidence>
<dbReference type="PANTHER" id="PTHR10133">
    <property type="entry name" value="DNA POLYMERASE I"/>
    <property type="match status" value="1"/>
</dbReference>
<keyword evidence="11 16" id="KW-0239">DNA-directed DNA polymerase</keyword>
<dbReference type="FunFam" id="1.10.150.20:FF:000002">
    <property type="entry name" value="DNA polymerase I"/>
    <property type="match status" value="1"/>
</dbReference>
<keyword evidence="6 16" id="KW-0235">DNA replication</keyword>
<keyword evidence="8 16" id="KW-0227">DNA damage</keyword>
<dbReference type="InterPro" id="IPR036279">
    <property type="entry name" value="5-3_exonuclease_C_sf"/>
</dbReference>
<dbReference type="Pfam" id="PF01367">
    <property type="entry name" value="5_3_exonuc"/>
    <property type="match status" value="1"/>
</dbReference>
<dbReference type="GO" id="GO:0008408">
    <property type="term" value="F:3'-5' exonuclease activity"/>
    <property type="evidence" value="ECO:0007669"/>
    <property type="project" value="UniProtKB-UniRule"/>
</dbReference>
<evidence type="ECO:0000256" key="15">
    <source>
        <dbReference type="NCBIfam" id="TIGR00593"/>
    </source>
</evidence>
<dbReference type="InterPro" id="IPR001098">
    <property type="entry name" value="DNA-dir_DNA_pol_A_palm_dom"/>
</dbReference>
<evidence type="ECO:0000256" key="2">
    <source>
        <dbReference type="ARBA" id="ARBA00012417"/>
    </source>
</evidence>
<dbReference type="PROSITE" id="PS00447">
    <property type="entry name" value="DNA_POLYMERASE_A"/>
    <property type="match status" value="1"/>
</dbReference>
<dbReference type="InterPro" id="IPR020045">
    <property type="entry name" value="DNA_polI_H3TH"/>
</dbReference>
<organism evidence="21 22">
    <name type="scientific">Candidatus Aphodenecus pullistercoris</name>
    <dbReference type="NCBI Taxonomy" id="2840669"/>
    <lineage>
        <taxon>Bacteria</taxon>
        <taxon>Pseudomonadati</taxon>
        <taxon>Spirochaetota</taxon>
        <taxon>Spirochaetia</taxon>
        <taxon>Spirochaetales</taxon>
        <taxon>Candidatus Aphodenecus</taxon>
    </lineage>
</organism>
<keyword evidence="10 16" id="KW-0269">Exonuclease</keyword>
<dbReference type="PANTHER" id="PTHR10133:SF27">
    <property type="entry name" value="DNA POLYMERASE NU"/>
    <property type="match status" value="1"/>
</dbReference>
<dbReference type="Gene3D" id="1.20.1060.10">
    <property type="entry name" value="Taq DNA Polymerase, Chain T, domain 4"/>
    <property type="match status" value="1"/>
</dbReference>
<evidence type="ECO:0000256" key="11">
    <source>
        <dbReference type="ARBA" id="ARBA00022932"/>
    </source>
</evidence>
<comment type="caution">
    <text evidence="21">The sequence shown here is derived from an EMBL/GenBank/DDBJ whole genome shotgun (WGS) entry which is preliminary data.</text>
</comment>
<dbReference type="InterPro" id="IPR008918">
    <property type="entry name" value="HhH2"/>
</dbReference>
<feature type="domain" description="DNA-directed DNA polymerase family A palm" evidence="20">
    <location>
        <begin position="720"/>
        <end position="926"/>
    </location>
</feature>
<dbReference type="InterPro" id="IPR012337">
    <property type="entry name" value="RNaseH-like_sf"/>
</dbReference>
<reference evidence="21" key="1">
    <citation type="submission" date="2020-10" db="EMBL/GenBank/DDBJ databases">
        <authorList>
            <person name="Gilroy R."/>
        </authorList>
    </citation>
    <scope>NUCLEOTIDE SEQUENCE</scope>
    <source>
        <strain evidence="21">11167</strain>
    </source>
</reference>
<dbReference type="GO" id="GO:0006302">
    <property type="term" value="P:double-strand break repair"/>
    <property type="evidence" value="ECO:0007669"/>
    <property type="project" value="TreeGrafter"/>
</dbReference>
<dbReference type="NCBIfam" id="TIGR00593">
    <property type="entry name" value="pola"/>
    <property type="match status" value="1"/>
</dbReference>
<dbReference type="SMART" id="SM00279">
    <property type="entry name" value="HhH2"/>
    <property type="match status" value="1"/>
</dbReference>
<dbReference type="InterPro" id="IPR002298">
    <property type="entry name" value="DNA_polymerase_A"/>
</dbReference>
<dbReference type="SUPFAM" id="SSF53098">
    <property type="entry name" value="Ribonuclease H-like"/>
    <property type="match status" value="1"/>
</dbReference>
<name>A0A9D9HB10_9SPIR</name>
<dbReference type="Proteomes" id="UP000823633">
    <property type="component" value="Unassembled WGS sequence"/>
</dbReference>
<dbReference type="Pfam" id="PF01612">
    <property type="entry name" value="DNA_pol_A_exo1"/>
    <property type="match status" value="1"/>
</dbReference>
<dbReference type="SUPFAM" id="SSF56672">
    <property type="entry name" value="DNA/RNA polymerases"/>
    <property type="match status" value="1"/>
</dbReference>
<evidence type="ECO:0000256" key="8">
    <source>
        <dbReference type="ARBA" id="ARBA00022763"/>
    </source>
</evidence>
<evidence type="ECO:0000256" key="16">
    <source>
        <dbReference type="RuleBase" id="RU004460"/>
    </source>
</evidence>
<evidence type="ECO:0000259" key="20">
    <source>
        <dbReference type="SMART" id="SM00482"/>
    </source>
</evidence>
<dbReference type="GO" id="GO:0006261">
    <property type="term" value="P:DNA-templated DNA replication"/>
    <property type="evidence" value="ECO:0007669"/>
    <property type="project" value="UniProtKB-UniRule"/>
</dbReference>
<evidence type="ECO:0000313" key="22">
    <source>
        <dbReference type="Proteomes" id="UP000823633"/>
    </source>
</evidence>
<dbReference type="CDD" id="cd08637">
    <property type="entry name" value="DNA_pol_A_pol_I_C"/>
    <property type="match status" value="1"/>
</dbReference>
<protein>
    <recommendedName>
        <fullName evidence="3 15">DNA polymerase I</fullName>
        <ecNumber evidence="2 15">2.7.7.7</ecNumber>
    </recommendedName>
</protein>
<feature type="domain" description="5'-3' exonuclease" evidence="19">
    <location>
        <begin position="43"/>
        <end position="304"/>
    </location>
</feature>
<reference evidence="21" key="2">
    <citation type="journal article" date="2021" name="PeerJ">
        <title>Extensive microbial diversity within the chicken gut microbiome revealed by metagenomics and culture.</title>
        <authorList>
            <person name="Gilroy R."/>
            <person name="Ravi A."/>
            <person name="Getino M."/>
            <person name="Pursley I."/>
            <person name="Horton D.L."/>
            <person name="Alikhan N.F."/>
            <person name="Baker D."/>
            <person name="Gharbi K."/>
            <person name="Hall N."/>
            <person name="Watson M."/>
            <person name="Adriaenssens E.M."/>
            <person name="Foster-Nyarko E."/>
            <person name="Jarju S."/>
            <person name="Secka A."/>
            <person name="Antonio M."/>
            <person name="Oren A."/>
            <person name="Chaudhuri R.R."/>
            <person name="La Ragione R."/>
            <person name="Hildebrand F."/>
            <person name="Pallen M.J."/>
        </authorList>
    </citation>
    <scope>NUCLEOTIDE SEQUENCE</scope>
    <source>
        <strain evidence="21">11167</strain>
    </source>
</reference>
<dbReference type="SMART" id="SM00474">
    <property type="entry name" value="35EXOc"/>
    <property type="match status" value="1"/>
</dbReference>
<dbReference type="InterPro" id="IPR020046">
    <property type="entry name" value="5-3_exonucl_a-hlix_arch_N"/>
</dbReference>
<comment type="function">
    <text evidence="16">In addition to polymerase activity, this DNA polymerase exhibits 3'-5' and 5'-3' exonuclease activity.</text>
</comment>
<dbReference type="Pfam" id="PF02739">
    <property type="entry name" value="5_3_exonuc_N"/>
    <property type="match status" value="1"/>
</dbReference>
<evidence type="ECO:0000259" key="19">
    <source>
        <dbReference type="SMART" id="SM00475"/>
    </source>
</evidence>
<evidence type="ECO:0000256" key="9">
    <source>
        <dbReference type="ARBA" id="ARBA00022801"/>
    </source>
</evidence>
<keyword evidence="9 16" id="KW-0378">Hydrolase</keyword>
<dbReference type="SUPFAM" id="SSF88723">
    <property type="entry name" value="PIN domain-like"/>
    <property type="match status" value="1"/>
</dbReference>
<evidence type="ECO:0000256" key="4">
    <source>
        <dbReference type="ARBA" id="ARBA00022679"/>
    </source>
</evidence>
<evidence type="ECO:0000259" key="18">
    <source>
        <dbReference type="SMART" id="SM00474"/>
    </source>
</evidence>
<keyword evidence="5 16" id="KW-0548">Nucleotidyltransferase</keyword>
<feature type="region of interest" description="Disordered" evidence="17">
    <location>
        <begin position="334"/>
        <end position="355"/>
    </location>
</feature>
<dbReference type="InterPro" id="IPR043502">
    <property type="entry name" value="DNA/RNA_pol_sf"/>
</dbReference>
<accession>A0A9D9HB10</accession>
<dbReference type="CDD" id="cd06139">
    <property type="entry name" value="DNA_polA_I_Ecoli_like_exo"/>
    <property type="match status" value="1"/>
</dbReference>
<dbReference type="InterPro" id="IPR018320">
    <property type="entry name" value="DNA_polymerase_1"/>
</dbReference>
<evidence type="ECO:0000256" key="12">
    <source>
        <dbReference type="ARBA" id="ARBA00023125"/>
    </source>
</evidence>
<dbReference type="SUPFAM" id="SSF47807">
    <property type="entry name" value="5' to 3' exonuclease, C-terminal subdomain"/>
    <property type="match status" value="1"/>
</dbReference>
<dbReference type="InterPro" id="IPR002562">
    <property type="entry name" value="3'-5'_exonuclease_dom"/>
</dbReference>
<dbReference type="Gene3D" id="3.40.50.1010">
    <property type="entry name" value="5'-nuclease"/>
    <property type="match status" value="1"/>
</dbReference>
<dbReference type="GO" id="GO:0003887">
    <property type="term" value="F:DNA-directed DNA polymerase activity"/>
    <property type="evidence" value="ECO:0007669"/>
    <property type="project" value="UniProtKB-UniRule"/>
</dbReference>
<dbReference type="InterPro" id="IPR002421">
    <property type="entry name" value="5-3_exonuclease"/>
</dbReference>
<evidence type="ECO:0000256" key="5">
    <source>
        <dbReference type="ARBA" id="ARBA00022695"/>
    </source>
</evidence>